<dbReference type="OrthoDB" id="541719at2759"/>
<dbReference type="PANTHER" id="PTHR11246:SF3">
    <property type="entry name" value="CROOKED NECK-LIKE PROTEIN 1"/>
    <property type="match status" value="1"/>
</dbReference>
<evidence type="ECO:0000313" key="7">
    <source>
        <dbReference type="EMBL" id="PNF41875.1"/>
    </source>
</evidence>
<comment type="subcellular location">
    <subcellularLocation>
        <location evidence="1">Nucleus</location>
    </subcellularLocation>
</comment>
<dbReference type="PANTHER" id="PTHR11246">
    <property type="entry name" value="PRE-MRNA SPLICING FACTOR"/>
    <property type="match status" value="1"/>
</dbReference>
<evidence type="ECO:0000256" key="6">
    <source>
        <dbReference type="ARBA" id="ARBA00023242"/>
    </source>
</evidence>
<evidence type="ECO:0008006" key="9">
    <source>
        <dbReference type="Google" id="ProtNLM"/>
    </source>
</evidence>
<name>A0A2J7RM18_9NEOP</name>
<gene>
    <name evidence="7" type="ORF">B7P43_G15716</name>
</gene>
<dbReference type="InterPro" id="IPR011990">
    <property type="entry name" value="TPR-like_helical_dom_sf"/>
</dbReference>
<dbReference type="GO" id="GO:0071011">
    <property type="term" value="C:precatalytic spliceosome"/>
    <property type="evidence" value="ECO:0007669"/>
    <property type="project" value="TreeGrafter"/>
</dbReference>
<dbReference type="InterPro" id="IPR003107">
    <property type="entry name" value="HAT"/>
</dbReference>
<dbReference type="Pfam" id="PF13432">
    <property type="entry name" value="TPR_16"/>
    <property type="match status" value="2"/>
</dbReference>
<dbReference type="GO" id="GO:0071007">
    <property type="term" value="C:U2-type catalytic step 2 spliceosome"/>
    <property type="evidence" value="ECO:0007669"/>
    <property type="project" value="TreeGrafter"/>
</dbReference>
<evidence type="ECO:0000256" key="3">
    <source>
        <dbReference type="ARBA" id="ARBA00022664"/>
    </source>
</evidence>
<dbReference type="GO" id="GO:0000245">
    <property type="term" value="P:spliceosomal complex assembly"/>
    <property type="evidence" value="ECO:0007669"/>
    <property type="project" value="TreeGrafter"/>
</dbReference>
<accession>A0A2J7RM18</accession>
<protein>
    <recommendedName>
        <fullName evidence="9">Crooked neck-like protein 1</fullName>
    </recommendedName>
</protein>
<proteinExistence type="inferred from homology"/>
<keyword evidence="6" id="KW-0539">Nucleus</keyword>
<keyword evidence="3" id="KW-0507">mRNA processing</keyword>
<evidence type="ECO:0000256" key="5">
    <source>
        <dbReference type="ARBA" id="ARBA00023187"/>
    </source>
</evidence>
<keyword evidence="5" id="KW-0508">mRNA splicing</keyword>
<evidence type="ECO:0000256" key="4">
    <source>
        <dbReference type="ARBA" id="ARBA00022737"/>
    </source>
</evidence>
<dbReference type="Gene3D" id="1.25.40.10">
    <property type="entry name" value="Tetratricopeptide repeat domain"/>
    <property type="match status" value="2"/>
</dbReference>
<sequence>MEVRNRQVNHARNLWDRAVTVLPRANQLWYKYTYMEEMIGNVAGARQVFDRWMEWEPDEQAWLTYIKFELRYKETDRARRIYEKFVSVHPDIRNWIRFARFEEQHGFISGTRGVFERAVEFFGDELMDEKLFLAFAKFEEGQREHDRARYEEEVKANPNNYDAWFDYLRLVESEGDLEVIRETYERAIANVPPTKEKSFWRHYIYLWINYALFEELEAEDVKRTRQVYKYCLELLTQALYLLEDLAALCPL</sequence>
<dbReference type="EMBL" id="NEVH01002579">
    <property type="protein sequence ID" value="PNF41875.1"/>
    <property type="molecule type" value="Genomic_DNA"/>
</dbReference>
<dbReference type="GO" id="GO:0000974">
    <property type="term" value="C:Prp19 complex"/>
    <property type="evidence" value="ECO:0007669"/>
    <property type="project" value="TreeGrafter"/>
</dbReference>
<organism evidence="7 8">
    <name type="scientific">Cryptotermes secundus</name>
    <dbReference type="NCBI Taxonomy" id="105785"/>
    <lineage>
        <taxon>Eukaryota</taxon>
        <taxon>Metazoa</taxon>
        <taxon>Ecdysozoa</taxon>
        <taxon>Arthropoda</taxon>
        <taxon>Hexapoda</taxon>
        <taxon>Insecta</taxon>
        <taxon>Pterygota</taxon>
        <taxon>Neoptera</taxon>
        <taxon>Polyneoptera</taxon>
        <taxon>Dictyoptera</taxon>
        <taxon>Blattodea</taxon>
        <taxon>Blattoidea</taxon>
        <taxon>Termitoidae</taxon>
        <taxon>Kalotermitidae</taxon>
        <taxon>Cryptotermitinae</taxon>
        <taxon>Cryptotermes</taxon>
    </lineage>
</organism>
<dbReference type="SMART" id="SM00386">
    <property type="entry name" value="HAT"/>
    <property type="match status" value="6"/>
</dbReference>
<dbReference type="Pfam" id="PF02184">
    <property type="entry name" value="HAT"/>
    <property type="match status" value="1"/>
</dbReference>
<dbReference type="GO" id="GO:0071014">
    <property type="term" value="C:post-mRNA release spliceosomal complex"/>
    <property type="evidence" value="ECO:0007669"/>
    <property type="project" value="TreeGrafter"/>
</dbReference>
<dbReference type="InterPro" id="IPR045075">
    <property type="entry name" value="Syf1-like"/>
</dbReference>
<evidence type="ECO:0000256" key="1">
    <source>
        <dbReference type="ARBA" id="ARBA00004123"/>
    </source>
</evidence>
<dbReference type="SUPFAM" id="SSF48452">
    <property type="entry name" value="TPR-like"/>
    <property type="match status" value="3"/>
</dbReference>
<evidence type="ECO:0000313" key="8">
    <source>
        <dbReference type="Proteomes" id="UP000235965"/>
    </source>
</evidence>
<dbReference type="AlphaFoldDB" id="A0A2J7RM18"/>
<reference evidence="7 8" key="1">
    <citation type="submission" date="2017-12" db="EMBL/GenBank/DDBJ databases">
        <title>Hemimetabolous genomes reveal molecular basis of termite eusociality.</title>
        <authorList>
            <person name="Harrison M.C."/>
            <person name="Jongepier E."/>
            <person name="Robertson H.M."/>
            <person name="Arning N."/>
            <person name="Bitard-Feildel T."/>
            <person name="Chao H."/>
            <person name="Childers C.P."/>
            <person name="Dinh H."/>
            <person name="Doddapaneni H."/>
            <person name="Dugan S."/>
            <person name="Gowin J."/>
            <person name="Greiner C."/>
            <person name="Han Y."/>
            <person name="Hu H."/>
            <person name="Hughes D.S.T."/>
            <person name="Huylmans A.-K."/>
            <person name="Kemena C."/>
            <person name="Kremer L.P.M."/>
            <person name="Lee S.L."/>
            <person name="Lopez-Ezquerra A."/>
            <person name="Mallet L."/>
            <person name="Monroy-Kuhn J.M."/>
            <person name="Moser A."/>
            <person name="Murali S.C."/>
            <person name="Muzny D.M."/>
            <person name="Otani S."/>
            <person name="Piulachs M.-D."/>
            <person name="Poelchau M."/>
            <person name="Qu J."/>
            <person name="Schaub F."/>
            <person name="Wada-Katsumata A."/>
            <person name="Worley K.C."/>
            <person name="Xie Q."/>
            <person name="Ylla G."/>
            <person name="Poulsen M."/>
            <person name="Gibbs R.A."/>
            <person name="Schal C."/>
            <person name="Richards S."/>
            <person name="Belles X."/>
            <person name="Korb J."/>
            <person name="Bornberg-Bauer E."/>
        </authorList>
    </citation>
    <scope>NUCLEOTIDE SEQUENCE [LARGE SCALE GENOMIC DNA]</scope>
    <source>
        <tissue evidence="7">Whole body</tissue>
    </source>
</reference>
<keyword evidence="8" id="KW-1185">Reference proteome</keyword>
<dbReference type="Proteomes" id="UP000235965">
    <property type="component" value="Unassembled WGS sequence"/>
</dbReference>
<keyword evidence="4" id="KW-0677">Repeat</keyword>
<dbReference type="STRING" id="105785.A0A2J7RM18"/>
<evidence type="ECO:0000256" key="2">
    <source>
        <dbReference type="ARBA" id="ARBA00008644"/>
    </source>
</evidence>
<comment type="similarity">
    <text evidence="2">Belongs to the crooked-neck family.</text>
</comment>
<dbReference type="InParanoid" id="A0A2J7RM18"/>
<comment type="caution">
    <text evidence="7">The sequence shown here is derived from an EMBL/GenBank/DDBJ whole genome shotgun (WGS) entry which is preliminary data.</text>
</comment>